<accession>A0A916TEY4</accession>
<dbReference type="PANTHER" id="PTHR33164:SF57">
    <property type="entry name" value="MARR-FAMILY TRANSCRIPTIONAL REGULATOR"/>
    <property type="match status" value="1"/>
</dbReference>
<dbReference type="Pfam" id="PF12802">
    <property type="entry name" value="MarR_2"/>
    <property type="match status" value="1"/>
</dbReference>
<dbReference type="SUPFAM" id="SSF46785">
    <property type="entry name" value="Winged helix' DNA-binding domain"/>
    <property type="match status" value="1"/>
</dbReference>
<evidence type="ECO:0000259" key="1">
    <source>
        <dbReference type="PROSITE" id="PS50995"/>
    </source>
</evidence>
<dbReference type="InterPro" id="IPR000835">
    <property type="entry name" value="HTH_MarR-typ"/>
</dbReference>
<dbReference type="InterPro" id="IPR036388">
    <property type="entry name" value="WH-like_DNA-bd_sf"/>
</dbReference>
<dbReference type="PROSITE" id="PS50995">
    <property type="entry name" value="HTH_MARR_2"/>
    <property type="match status" value="1"/>
</dbReference>
<protein>
    <recommendedName>
        <fullName evidence="1">HTH marR-type domain-containing protein</fullName>
    </recommendedName>
</protein>
<comment type="caution">
    <text evidence="2">The sequence shown here is derived from an EMBL/GenBank/DDBJ whole genome shotgun (WGS) entry which is preliminary data.</text>
</comment>
<sequence>MVTSPTDDIDRIVRAFTRFSRRTRGEGREVQPGLTYVDFSLLRIVANEPGILAGVVAGEAYIDKSTASRQLTSLVERGLVRRADGSGRRMPLYLTDEGLAVLEIAEKAQRETVAGRTEDWSDTERATFAELLDRYNAAP</sequence>
<dbReference type="SMART" id="SM00347">
    <property type="entry name" value="HTH_MARR"/>
    <property type="match status" value="1"/>
</dbReference>
<name>A0A916TEY4_9ACTN</name>
<dbReference type="GO" id="GO:0006950">
    <property type="term" value="P:response to stress"/>
    <property type="evidence" value="ECO:0007669"/>
    <property type="project" value="TreeGrafter"/>
</dbReference>
<dbReference type="InterPro" id="IPR039422">
    <property type="entry name" value="MarR/SlyA-like"/>
</dbReference>
<dbReference type="Gene3D" id="1.10.10.10">
    <property type="entry name" value="Winged helix-like DNA-binding domain superfamily/Winged helix DNA-binding domain"/>
    <property type="match status" value="1"/>
</dbReference>
<evidence type="ECO:0000313" key="2">
    <source>
        <dbReference type="EMBL" id="GGB41893.1"/>
    </source>
</evidence>
<reference evidence="2" key="1">
    <citation type="journal article" date="2014" name="Int. J. Syst. Evol. Microbiol.">
        <title>Complete genome sequence of Corynebacterium casei LMG S-19264T (=DSM 44701T), isolated from a smear-ripened cheese.</title>
        <authorList>
            <consortium name="US DOE Joint Genome Institute (JGI-PGF)"/>
            <person name="Walter F."/>
            <person name="Albersmeier A."/>
            <person name="Kalinowski J."/>
            <person name="Ruckert C."/>
        </authorList>
    </citation>
    <scope>NUCLEOTIDE SEQUENCE</scope>
    <source>
        <strain evidence="2">CGMCC 1.12827</strain>
    </source>
</reference>
<keyword evidence="3" id="KW-1185">Reference proteome</keyword>
<dbReference type="PANTHER" id="PTHR33164">
    <property type="entry name" value="TRANSCRIPTIONAL REGULATOR, MARR FAMILY"/>
    <property type="match status" value="1"/>
</dbReference>
<feature type="domain" description="HTH marR-type" evidence="1">
    <location>
        <begin position="9"/>
        <end position="137"/>
    </location>
</feature>
<organism evidence="2 3">
    <name type="scientific">Gordonia jinhuaensis</name>
    <dbReference type="NCBI Taxonomy" id="1517702"/>
    <lineage>
        <taxon>Bacteria</taxon>
        <taxon>Bacillati</taxon>
        <taxon>Actinomycetota</taxon>
        <taxon>Actinomycetes</taxon>
        <taxon>Mycobacteriales</taxon>
        <taxon>Gordoniaceae</taxon>
        <taxon>Gordonia</taxon>
    </lineage>
</organism>
<dbReference type="InterPro" id="IPR036390">
    <property type="entry name" value="WH_DNA-bd_sf"/>
</dbReference>
<dbReference type="EMBL" id="BMGC01000030">
    <property type="protein sequence ID" value="GGB41893.1"/>
    <property type="molecule type" value="Genomic_DNA"/>
</dbReference>
<dbReference type="GO" id="GO:0003700">
    <property type="term" value="F:DNA-binding transcription factor activity"/>
    <property type="evidence" value="ECO:0007669"/>
    <property type="project" value="InterPro"/>
</dbReference>
<reference evidence="2" key="2">
    <citation type="submission" date="2020-09" db="EMBL/GenBank/DDBJ databases">
        <authorList>
            <person name="Sun Q."/>
            <person name="Zhou Y."/>
        </authorList>
    </citation>
    <scope>NUCLEOTIDE SEQUENCE</scope>
    <source>
        <strain evidence="2">CGMCC 1.12827</strain>
    </source>
</reference>
<dbReference type="AlphaFoldDB" id="A0A916TEY4"/>
<gene>
    <name evidence="2" type="ORF">GCM10011489_31810</name>
</gene>
<dbReference type="Proteomes" id="UP000621454">
    <property type="component" value="Unassembled WGS sequence"/>
</dbReference>
<evidence type="ECO:0000313" key="3">
    <source>
        <dbReference type="Proteomes" id="UP000621454"/>
    </source>
</evidence>
<proteinExistence type="predicted"/>